<dbReference type="Pfam" id="PF01379">
    <property type="entry name" value="Porphobil_deam"/>
    <property type="match status" value="1"/>
</dbReference>
<evidence type="ECO:0000256" key="3">
    <source>
        <dbReference type="ARBA" id="ARBA00005638"/>
    </source>
</evidence>
<dbReference type="InterPro" id="IPR036803">
    <property type="entry name" value="Porphobilinogen_deaminase_C_sf"/>
</dbReference>
<keyword evidence="6 8" id="KW-0627">Porphyrin biosynthesis</keyword>
<evidence type="ECO:0000259" key="9">
    <source>
        <dbReference type="Pfam" id="PF01379"/>
    </source>
</evidence>
<dbReference type="Gene3D" id="3.40.190.10">
    <property type="entry name" value="Periplasmic binding protein-like II"/>
    <property type="match status" value="2"/>
</dbReference>
<dbReference type="SUPFAM" id="SSF53850">
    <property type="entry name" value="Periplasmic binding protein-like II"/>
    <property type="match status" value="1"/>
</dbReference>
<evidence type="ECO:0000256" key="7">
    <source>
        <dbReference type="ARBA" id="ARBA00048169"/>
    </source>
</evidence>
<comment type="caution">
    <text evidence="11">The sequence shown here is derived from an EMBL/GenBank/DDBJ whole genome shotgun (WGS) entry which is preliminary data.</text>
</comment>
<name>A0ABS8HAE1_9XANT</name>
<dbReference type="Pfam" id="PF03900">
    <property type="entry name" value="Porphobil_deamC"/>
    <property type="match status" value="1"/>
</dbReference>
<keyword evidence="5 8" id="KW-0808">Transferase</keyword>
<proteinExistence type="inferred from homology"/>
<dbReference type="PIRSF" id="PIRSF001438">
    <property type="entry name" value="4pyrrol_synth_OHMeBilane_synth"/>
    <property type="match status" value="1"/>
</dbReference>
<organism evidence="11 12">
    <name type="scientific">Xanthomonas cassavae CFBP 4642</name>
    <dbReference type="NCBI Taxonomy" id="1219375"/>
    <lineage>
        <taxon>Bacteria</taxon>
        <taxon>Pseudomonadati</taxon>
        <taxon>Pseudomonadota</taxon>
        <taxon>Gammaproteobacteria</taxon>
        <taxon>Lysobacterales</taxon>
        <taxon>Lysobacteraceae</taxon>
        <taxon>Xanthomonas</taxon>
    </lineage>
</organism>
<comment type="function">
    <text evidence="1 8">Tetrapolymerization of the monopyrrole PBG into the hydroxymethylbilane pre-uroporphyrinogen in several discrete steps.</text>
</comment>
<dbReference type="NCBIfam" id="TIGR00212">
    <property type="entry name" value="hemC"/>
    <property type="match status" value="1"/>
</dbReference>
<dbReference type="RefSeq" id="WP_029218896.1">
    <property type="nucleotide sequence ID" value="NZ_CAWLZN010000001.1"/>
</dbReference>
<dbReference type="PRINTS" id="PR00151">
    <property type="entry name" value="PORPHBDMNASE"/>
</dbReference>
<dbReference type="GO" id="GO:0004418">
    <property type="term" value="F:hydroxymethylbilane synthase activity"/>
    <property type="evidence" value="ECO:0007669"/>
    <property type="project" value="UniProtKB-EC"/>
</dbReference>
<comment type="catalytic activity">
    <reaction evidence="7 8">
        <text>4 porphobilinogen + H2O = hydroxymethylbilane + 4 NH4(+)</text>
        <dbReference type="Rhea" id="RHEA:13185"/>
        <dbReference type="ChEBI" id="CHEBI:15377"/>
        <dbReference type="ChEBI" id="CHEBI:28938"/>
        <dbReference type="ChEBI" id="CHEBI:57845"/>
        <dbReference type="ChEBI" id="CHEBI:58126"/>
        <dbReference type="EC" id="2.5.1.61"/>
    </reaction>
</comment>
<protein>
    <recommendedName>
        <fullName evidence="8">Porphobilinogen deaminase</fullName>
        <shortName evidence="8">PBG</shortName>
        <ecNumber evidence="8">2.5.1.61</ecNumber>
    </recommendedName>
    <alternativeName>
        <fullName evidence="8">Hydroxymethylbilane synthase</fullName>
        <shortName evidence="8">HMBS</shortName>
    </alternativeName>
    <alternativeName>
        <fullName evidence="8">Pre-uroporphyrinogen synthase</fullName>
    </alternativeName>
</protein>
<evidence type="ECO:0000256" key="2">
    <source>
        <dbReference type="ARBA" id="ARBA00004735"/>
    </source>
</evidence>
<dbReference type="Gene3D" id="3.30.160.40">
    <property type="entry name" value="Porphobilinogen deaminase, C-terminal domain"/>
    <property type="match status" value="1"/>
</dbReference>
<evidence type="ECO:0000259" key="10">
    <source>
        <dbReference type="Pfam" id="PF03900"/>
    </source>
</evidence>
<dbReference type="PROSITE" id="PS00533">
    <property type="entry name" value="PORPHOBILINOGEN_DEAM"/>
    <property type="match status" value="1"/>
</dbReference>
<dbReference type="InterPro" id="IPR022419">
    <property type="entry name" value="Porphobilin_deaminase_cofac_BS"/>
</dbReference>
<accession>A0ABS8HAE1</accession>
<dbReference type="PANTHER" id="PTHR11557:SF0">
    <property type="entry name" value="PORPHOBILINOGEN DEAMINASE"/>
    <property type="match status" value="1"/>
</dbReference>
<dbReference type="Proteomes" id="UP001199206">
    <property type="component" value="Unassembled WGS sequence"/>
</dbReference>
<dbReference type="HAMAP" id="MF_00260">
    <property type="entry name" value="Porphobil_deam"/>
    <property type="match status" value="1"/>
</dbReference>
<comment type="pathway">
    <text evidence="2">Porphyrin-containing compound metabolism; protoporphyrin-IX biosynthesis; coproporphyrinogen-III from 5-aminolevulinate: step 2/4.</text>
</comment>
<evidence type="ECO:0000256" key="8">
    <source>
        <dbReference type="HAMAP-Rule" id="MF_00260"/>
    </source>
</evidence>
<dbReference type="InterPro" id="IPR022417">
    <property type="entry name" value="Porphobilin_deaminase_N"/>
</dbReference>
<evidence type="ECO:0000256" key="1">
    <source>
        <dbReference type="ARBA" id="ARBA00002869"/>
    </source>
</evidence>
<feature type="modified residue" description="S-(dipyrrolylmethanemethyl)cysteine" evidence="8">
    <location>
        <position position="240"/>
    </location>
</feature>
<dbReference type="SUPFAM" id="SSF54782">
    <property type="entry name" value="Porphobilinogen deaminase (hydroxymethylbilane synthase), C-terminal domain"/>
    <property type="match status" value="1"/>
</dbReference>
<evidence type="ECO:0000256" key="5">
    <source>
        <dbReference type="ARBA" id="ARBA00022679"/>
    </source>
</evidence>
<dbReference type="EMBL" id="JAJGQJ010000004">
    <property type="protein sequence ID" value="MCC4619128.1"/>
    <property type="molecule type" value="Genomic_DNA"/>
</dbReference>
<feature type="domain" description="Porphobilinogen deaminase N-terminal" evidence="9">
    <location>
        <begin position="4"/>
        <end position="211"/>
    </location>
</feature>
<dbReference type="InterPro" id="IPR000860">
    <property type="entry name" value="HemC"/>
</dbReference>
<comment type="subunit">
    <text evidence="4 8">Monomer.</text>
</comment>
<comment type="miscellaneous">
    <text evidence="8">The porphobilinogen subunits are added to the dipyrromethane group.</text>
</comment>
<comment type="cofactor">
    <cofactor evidence="8">
        <name>dipyrromethane</name>
        <dbReference type="ChEBI" id="CHEBI:60342"/>
    </cofactor>
    <text evidence="8">Binds 1 dipyrromethane group covalently.</text>
</comment>
<dbReference type="CDD" id="cd13646">
    <property type="entry name" value="PBP2_EcHMBS_like"/>
    <property type="match status" value="1"/>
</dbReference>
<reference evidence="11 12" key="1">
    <citation type="submission" date="2021-10" db="EMBL/GenBank/DDBJ databases">
        <title>Genome sequencing of Xanthomonas strains from NCPPB.</title>
        <authorList>
            <person name="Hussein R."/>
            <person name="Harrison J."/>
            <person name="Studholme D.J."/>
            <person name="Vicente J."/>
            <person name="Grant M."/>
        </authorList>
    </citation>
    <scope>NUCLEOTIDE SEQUENCE [LARGE SCALE GENOMIC DNA]</scope>
    <source>
        <strain evidence="11 12">NCPPB 101</strain>
    </source>
</reference>
<feature type="domain" description="Porphobilinogen deaminase C-terminal" evidence="10">
    <location>
        <begin position="225"/>
        <end position="294"/>
    </location>
</feature>
<dbReference type="EC" id="2.5.1.61" evidence="8"/>
<evidence type="ECO:0000256" key="4">
    <source>
        <dbReference type="ARBA" id="ARBA00011245"/>
    </source>
</evidence>
<sequence length="305" mass="32283">MTTLRIATRKSPLALWQSEHVAAVLRQHHPGLEVVLVPMSTRGDEVLDRSLAAIGGKGLFLKELELAMLRGQADCAVHSLKDVPMELDAPFVLPAILARGDAADALVSNLYASLQALPLGARVGTSSLRRQAQLRAARPDLELIDLRGNVNTRLAKLDNGGYDAIVLACVGLQRLGLDARISARLDAPAWLPAPAQGAVAVECRGDDARIHALLAVLDAPTTRVCVEAERAMNRALHGSCHVPVAAFARWEGQQGLFLQGMVGSASDGRLIHAEAHGSADDADALGQRVAQGLFDKGAAQLLAEL</sequence>
<comment type="similarity">
    <text evidence="3 8">Belongs to the HMBS family.</text>
</comment>
<gene>
    <name evidence="8 11" type="primary">hemC</name>
    <name evidence="11" type="ORF">LL965_03205</name>
</gene>
<evidence type="ECO:0000313" key="11">
    <source>
        <dbReference type="EMBL" id="MCC4619128.1"/>
    </source>
</evidence>
<keyword evidence="12" id="KW-1185">Reference proteome</keyword>
<dbReference type="InterPro" id="IPR022418">
    <property type="entry name" value="Porphobilinogen_deaminase_C"/>
</dbReference>
<evidence type="ECO:0000256" key="6">
    <source>
        <dbReference type="ARBA" id="ARBA00023244"/>
    </source>
</evidence>
<dbReference type="PANTHER" id="PTHR11557">
    <property type="entry name" value="PORPHOBILINOGEN DEAMINASE"/>
    <property type="match status" value="1"/>
</dbReference>
<evidence type="ECO:0000313" key="12">
    <source>
        <dbReference type="Proteomes" id="UP001199206"/>
    </source>
</evidence>